<sequence length="65" mass="7816">MSYELRCPVCKKHYEDTDRVVLDEINTVIHEHCYTLQSNPFQITDKGTCYFILAKYEFFHELLPE</sequence>
<evidence type="ECO:0000313" key="1">
    <source>
        <dbReference type="EMBL" id="TMN23150.1"/>
    </source>
</evidence>
<protein>
    <submittedName>
        <fullName evidence="1">Uncharacterized protein</fullName>
    </submittedName>
</protein>
<gene>
    <name evidence="1" type="ORF">FFL34_14430</name>
</gene>
<proteinExistence type="predicted"/>
<reference evidence="1 2" key="1">
    <citation type="submission" date="2019-05" db="EMBL/GenBank/DDBJ databases">
        <title>Genomic analysis of Lentibacillus sp. NKC220-2.</title>
        <authorList>
            <person name="Oh Y.J."/>
        </authorList>
    </citation>
    <scope>NUCLEOTIDE SEQUENCE [LARGE SCALE GENOMIC DNA]</scope>
    <source>
        <strain evidence="1 2">NKC220-2</strain>
    </source>
</reference>
<dbReference type="AlphaFoldDB" id="A0A5S3QML9"/>
<dbReference type="EMBL" id="VCIA01000001">
    <property type="protein sequence ID" value="TMN23150.1"/>
    <property type="molecule type" value="Genomic_DNA"/>
</dbReference>
<name>A0A5S3QML9_9BACI</name>
<organism evidence="1 2">
    <name type="scientific">Lentibacillus cibarius</name>
    <dbReference type="NCBI Taxonomy" id="2583219"/>
    <lineage>
        <taxon>Bacteria</taxon>
        <taxon>Bacillati</taxon>
        <taxon>Bacillota</taxon>
        <taxon>Bacilli</taxon>
        <taxon>Bacillales</taxon>
        <taxon>Bacillaceae</taxon>
        <taxon>Lentibacillus</taxon>
    </lineage>
</organism>
<comment type="caution">
    <text evidence="1">The sequence shown here is derived from an EMBL/GenBank/DDBJ whole genome shotgun (WGS) entry which is preliminary data.</text>
</comment>
<evidence type="ECO:0000313" key="2">
    <source>
        <dbReference type="Proteomes" id="UP000306980"/>
    </source>
</evidence>
<accession>A0A5S3QML9</accession>
<dbReference type="OrthoDB" id="2914487at2"/>
<dbReference type="Proteomes" id="UP000306980">
    <property type="component" value="Unassembled WGS sequence"/>
</dbReference>